<protein>
    <submittedName>
        <fullName evidence="1">Uncharacterized protein</fullName>
    </submittedName>
</protein>
<gene>
    <name evidence="1" type="ORF">METZ01_LOCUS364933</name>
</gene>
<dbReference type="AlphaFoldDB" id="A0A382SQ81"/>
<sequence length="308" mass="35292">KKMESQVMIHLVQGWPTLDGSTAAMALTRDRNELESRDWLNLASYISEMEKGYTTPPFLRSLYSFYYATVETVKQNQSFKELSNCQMEWIDQQTARVVLPEGVEIDSLQDKFLSISGASEMSCNGLFEVLHSGPKELKIRRPTDYALKNLMDSEMDPDAKSLMESMSQQISLDKLNTLWKGKIEPESKSLPIGVQVKLNDFNQRMINKFAWSVPFAKQKVGILGDQTLKERNREVLMFYHEILGAFLDIDRMKGPDAFRNFMDLVPSSFSIAAQEEILNGAKEEFVKHDYLKAERFEVDLPLKNFSGN</sequence>
<proteinExistence type="predicted"/>
<feature type="non-terminal residue" evidence="1">
    <location>
        <position position="1"/>
    </location>
</feature>
<name>A0A382SQ81_9ZZZZ</name>
<evidence type="ECO:0000313" key="1">
    <source>
        <dbReference type="EMBL" id="SVD12079.1"/>
    </source>
</evidence>
<organism evidence="1">
    <name type="scientific">marine metagenome</name>
    <dbReference type="NCBI Taxonomy" id="408172"/>
    <lineage>
        <taxon>unclassified sequences</taxon>
        <taxon>metagenomes</taxon>
        <taxon>ecological metagenomes</taxon>
    </lineage>
</organism>
<reference evidence="1" key="1">
    <citation type="submission" date="2018-05" db="EMBL/GenBank/DDBJ databases">
        <authorList>
            <person name="Lanie J.A."/>
            <person name="Ng W.-L."/>
            <person name="Kazmierczak K.M."/>
            <person name="Andrzejewski T.M."/>
            <person name="Davidsen T.M."/>
            <person name="Wayne K.J."/>
            <person name="Tettelin H."/>
            <person name="Glass J.I."/>
            <person name="Rusch D."/>
            <person name="Podicherti R."/>
            <person name="Tsui H.-C.T."/>
            <person name="Winkler M.E."/>
        </authorList>
    </citation>
    <scope>NUCLEOTIDE SEQUENCE</scope>
</reference>
<dbReference type="EMBL" id="UINC01130795">
    <property type="protein sequence ID" value="SVD12079.1"/>
    <property type="molecule type" value="Genomic_DNA"/>
</dbReference>
<feature type="non-terminal residue" evidence="1">
    <location>
        <position position="308"/>
    </location>
</feature>
<accession>A0A382SQ81</accession>